<keyword evidence="4" id="KW-1003">Cell membrane</keyword>
<keyword evidence="2" id="KW-0813">Transport</keyword>
<dbReference type="InterPro" id="IPR052180">
    <property type="entry name" value="NhaC_Na-H+_Antiporter"/>
</dbReference>
<name>A0ABY8EDT7_9FIRM</name>
<comment type="similarity">
    <text evidence="8">Belongs to the NhaC Na(+)/H(+) (TC 2.A.35) antiporter family.</text>
</comment>
<dbReference type="Proteomes" id="UP001222800">
    <property type="component" value="Chromosome"/>
</dbReference>
<evidence type="ECO:0000256" key="8">
    <source>
        <dbReference type="ARBA" id="ARBA00038435"/>
    </source>
</evidence>
<evidence type="ECO:0000256" key="9">
    <source>
        <dbReference type="SAM" id="Phobius"/>
    </source>
</evidence>
<comment type="subcellular location">
    <subcellularLocation>
        <location evidence="1">Cell membrane</location>
        <topology evidence="1">Multi-pass membrane protein</topology>
    </subcellularLocation>
</comment>
<evidence type="ECO:0000313" key="11">
    <source>
        <dbReference type="EMBL" id="WFD11107.1"/>
    </source>
</evidence>
<feature type="transmembrane region" description="Helical" evidence="9">
    <location>
        <begin position="12"/>
        <end position="31"/>
    </location>
</feature>
<feature type="transmembrane region" description="Helical" evidence="9">
    <location>
        <begin position="288"/>
        <end position="308"/>
    </location>
</feature>
<evidence type="ECO:0000313" key="12">
    <source>
        <dbReference type="Proteomes" id="UP001222800"/>
    </source>
</evidence>
<sequence length="441" mass="46651">MANKNLKKGNPLALLPLGVFLLLFIGTGIITKDFYKMPVIVAFTISAAVALLMNREENMEKKVEVFCKGAGETNVILMIVILILAGAFGQVAKEIGGVESTVNLGLSFLPQNLLIVGVFFIACLISLSMGTSMGTIVALAPIAVGISENTGIPVALALGAVVGGGMFGDNLSMISDSTIAAVRTQGCEMADKFKMNFFIVLLPAIITMVLLWVLTPSEQTQISGAHPYEIVKVLPYIGVLIAALSGMNVMLVLAGGIIFSGAIGVVYGNFGVYGLFQAMATGMRNLQDLSVTIIIIGGTVELIKYNGGIDYLLNLITSKMKTKKGAELGIAALVSLVNLSTANNTISILMAGPLAKDISQKYDIDPRRTASLLDIFACCCQGIVPYGAQLLVAAGVASITPIEIMKYLYYPVLTGVFGIISIYLGFPKLKKFKNKSQKNLA</sequence>
<dbReference type="PANTHER" id="PTHR33451">
    <property type="entry name" value="MALATE-2H(+)/NA(+)-LACTATE ANTIPORTER"/>
    <property type="match status" value="1"/>
</dbReference>
<feature type="domain" description="Na+/H+ antiporter NhaC-like C-terminal" evidence="10">
    <location>
        <begin position="19"/>
        <end position="213"/>
    </location>
</feature>
<evidence type="ECO:0000256" key="7">
    <source>
        <dbReference type="ARBA" id="ARBA00023136"/>
    </source>
</evidence>
<proteinExistence type="inferred from homology"/>
<keyword evidence="12" id="KW-1185">Reference proteome</keyword>
<keyword evidence="3" id="KW-0050">Antiport</keyword>
<dbReference type="RefSeq" id="WP_277733072.1">
    <property type="nucleotide sequence ID" value="NZ_CP120733.1"/>
</dbReference>
<protein>
    <submittedName>
        <fullName evidence="11">Na+/H+ antiporter NhaC family protein</fullName>
    </submittedName>
</protein>
<feature type="transmembrane region" description="Helical" evidence="9">
    <location>
        <begin position="233"/>
        <end position="251"/>
    </location>
</feature>
<dbReference type="Pfam" id="PF03553">
    <property type="entry name" value="Na_H_antiporter"/>
    <property type="match status" value="2"/>
</dbReference>
<feature type="transmembrane region" description="Helical" evidence="9">
    <location>
        <begin position="37"/>
        <end position="54"/>
    </location>
</feature>
<evidence type="ECO:0000256" key="4">
    <source>
        <dbReference type="ARBA" id="ARBA00022475"/>
    </source>
</evidence>
<feature type="domain" description="Na+/H+ antiporter NhaC-like C-terminal" evidence="10">
    <location>
        <begin position="244"/>
        <end position="426"/>
    </location>
</feature>
<keyword evidence="5 9" id="KW-0812">Transmembrane</keyword>
<keyword evidence="6 9" id="KW-1133">Transmembrane helix</keyword>
<feature type="transmembrane region" description="Helical" evidence="9">
    <location>
        <begin position="75"/>
        <end position="92"/>
    </location>
</feature>
<organism evidence="11 12">
    <name type="scientific">Tepidibacter hydrothermalis</name>
    <dbReference type="NCBI Taxonomy" id="3036126"/>
    <lineage>
        <taxon>Bacteria</taxon>
        <taxon>Bacillati</taxon>
        <taxon>Bacillota</taxon>
        <taxon>Clostridia</taxon>
        <taxon>Peptostreptococcales</taxon>
        <taxon>Peptostreptococcaceae</taxon>
        <taxon>Tepidibacter</taxon>
    </lineage>
</organism>
<feature type="transmembrane region" description="Helical" evidence="9">
    <location>
        <begin position="112"/>
        <end position="139"/>
    </location>
</feature>
<evidence type="ECO:0000256" key="1">
    <source>
        <dbReference type="ARBA" id="ARBA00004651"/>
    </source>
</evidence>
<feature type="transmembrane region" description="Helical" evidence="9">
    <location>
        <begin position="257"/>
        <end position="276"/>
    </location>
</feature>
<evidence type="ECO:0000256" key="5">
    <source>
        <dbReference type="ARBA" id="ARBA00022692"/>
    </source>
</evidence>
<reference evidence="11 12" key="1">
    <citation type="submission" date="2023-03" db="EMBL/GenBank/DDBJ databases">
        <title>Complete genome sequence of Tepidibacter sp. SWIR-1, isolated from a deep-sea hydrothermal vent.</title>
        <authorList>
            <person name="Li X."/>
        </authorList>
    </citation>
    <scope>NUCLEOTIDE SEQUENCE [LARGE SCALE GENOMIC DNA]</scope>
    <source>
        <strain evidence="11 12">SWIR-1</strain>
    </source>
</reference>
<accession>A0ABY8EDT7</accession>
<gene>
    <name evidence="11" type="ORF">P4S50_03255</name>
</gene>
<evidence type="ECO:0000256" key="2">
    <source>
        <dbReference type="ARBA" id="ARBA00022448"/>
    </source>
</evidence>
<feature type="transmembrane region" description="Helical" evidence="9">
    <location>
        <begin position="195"/>
        <end position="213"/>
    </location>
</feature>
<evidence type="ECO:0000259" key="10">
    <source>
        <dbReference type="Pfam" id="PF03553"/>
    </source>
</evidence>
<evidence type="ECO:0000256" key="6">
    <source>
        <dbReference type="ARBA" id="ARBA00022989"/>
    </source>
</evidence>
<feature type="transmembrane region" description="Helical" evidence="9">
    <location>
        <begin position="372"/>
        <end position="396"/>
    </location>
</feature>
<dbReference type="InterPro" id="IPR018461">
    <property type="entry name" value="Na/H_Antiport_NhaC-like_C"/>
</dbReference>
<feature type="transmembrane region" description="Helical" evidence="9">
    <location>
        <begin position="328"/>
        <end position="351"/>
    </location>
</feature>
<feature type="transmembrane region" description="Helical" evidence="9">
    <location>
        <begin position="408"/>
        <end position="426"/>
    </location>
</feature>
<evidence type="ECO:0000256" key="3">
    <source>
        <dbReference type="ARBA" id="ARBA00022449"/>
    </source>
</evidence>
<keyword evidence="7 9" id="KW-0472">Membrane</keyword>
<dbReference type="PANTHER" id="PTHR33451:SF5">
    <property type="entry name" value="NA+_H+ ANTIPORTER"/>
    <property type="match status" value="1"/>
</dbReference>
<dbReference type="EMBL" id="CP120733">
    <property type="protein sequence ID" value="WFD11107.1"/>
    <property type="molecule type" value="Genomic_DNA"/>
</dbReference>